<feature type="compositionally biased region" description="Polar residues" evidence="2">
    <location>
        <begin position="32"/>
        <end position="43"/>
    </location>
</feature>
<dbReference type="Pfam" id="PF11611">
    <property type="entry name" value="DUF4352"/>
    <property type="match status" value="1"/>
</dbReference>
<evidence type="ECO:0000313" key="6">
    <source>
        <dbReference type="Proteomes" id="UP000040576"/>
    </source>
</evidence>
<reference evidence="5 6" key="1">
    <citation type="submission" date="2014-07" db="EMBL/GenBank/DDBJ databases">
        <authorList>
            <person name="Wibberg Daniel"/>
        </authorList>
    </citation>
    <scope>NUCLEOTIDE SEQUENCE [LARGE SCALE GENOMIC DNA]</scope>
</reference>
<dbReference type="InterPro" id="IPR029051">
    <property type="entry name" value="DUF4352"/>
</dbReference>
<evidence type="ECO:0000256" key="1">
    <source>
        <dbReference type="ARBA" id="ARBA00022729"/>
    </source>
</evidence>
<dbReference type="RefSeq" id="WP_051988960.1">
    <property type="nucleotide sequence ID" value="NZ_CCRF01000014.1"/>
</dbReference>
<keyword evidence="1" id="KW-0732">Signal</keyword>
<feature type="domain" description="DUF4352" evidence="4">
    <location>
        <begin position="61"/>
        <end position="189"/>
    </location>
</feature>
<feature type="region of interest" description="Disordered" evidence="2">
    <location>
        <begin position="31"/>
        <end position="57"/>
    </location>
</feature>
<protein>
    <submittedName>
        <fullName evidence="5">Putative membrane protein</fullName>
    </submittedName>
</protein>
<dbReference type="AlphaFoldDB" id="A0A090KNP1"/>
<proteinExistence type="predicted"/>
<dbReference type="Proteomes" id="UP000040576">
    <property type="component" value="Unassembled WGS sequence"/>
</dbReference>
<gene>
    <name evidence="5" type="ORF">BT1A1_0433</name>
</gene>
<accession>A0A090KNP1</accession>
<evidence type="ECO:0000256" key="3">
    <source>
        <dbReference type="SAM" id="Phobius"/>
    </source>
</evidence>
<dbReference type="EMBL" id="CCRF01000014">
    <property type="protein sequence ID" value="CEE00294.1"/>
    <property type="molecule type" value="Genomic_DNA"/>
</dbReference>
<evidence type="ECO:0000259" key="4">
    <source>
        <dbReference type="Pfam" id="PF11611"/>
    </source>
</evidence>
<keyword evidence="3" id="KW-0812">Transmembrane</keyword>
<feature type="compositionally biased region" description="Basic and acidic residues" evidence="2">
    <location>
        <begin position="44"/>
        <end position="57"/>
    </location>
</feature>
<dbReference type="InterPro" id="IPR029050">
    <property type="entry name" value="Immunoprotect_excell_Ig-like"/>
</dbReference>
<organism evidence="5 6">
    <name type="scientific">Caldibacillus thermoamylovorans</name>
    <dbReference type="NCBI Taxonomy" id="35841"/>
    <lineage>
        <taxon>Bacteria</taxon>
        <taxon>Bacillati</taxon>
        <taxon>Bacillota</taxon>
        <taxon>Bacilli</taxon>
        <taxon>Bacillales</taxon>
        <taxon>Bacillaceae</taxon>
        <taxon>Caldibacillus</taxon>
    </lineage>
</organism>
<evidence type="ECO:0000256" key="2">
    <source>
        <dbReference type="SAM" id="MobiDB-lite"/>
    </source>
</evidence>
<evidence type="ECO:0000313" key="5">
    <source>
        <dbReference type="EMBL" id="CEE00294.1"/>
    </source>
</evidence>
<name>A0A090KNP1_9BACI</name>
<dbReference type="Gene3D" id="2.60.40.1240">
    <property type="match status" value="1"/>
</dbReference>
<feature type="transmembrane region" description="Helical" evidence="3">
    <location>
        <begin position="7"/>
        <end position="26"/>
    </location>
</feature>
<keyword evidence="6" id="KW-1185">Reference proteome</keyword>
<keyword evidence="3" id="KW-0472">Membrane</keyword>
<keyword evidence="3" id="KW-1133">Transmembrane helix</keyword>
<sequence length="197" mass="21621">MKKIGKFILWVVGIFIILGVIGALMGDDGDSTKGNNSTTASSKVDSEVKNTDQKEEKKVHAIGEKVEVGKLAYTVSNVETTNELKSDNEYIEPATTDGQFVVIDIEAFNNDKETRMVDSSMFKIKDNQGREFEPTVETEVMMALGDFADFFLQDINPGISKTGKLVFELPSDATSFFLEVSSGFGFAGGDYETIQLK</sequence>